<dbReference type="PANTHER" id="PTHR15948:SF0">
    <property type="entry name" value="GOLGI PH REGULATOR A-RELATED"/>
    <property type="match status" value="1"/>
</dbReference>
<gene>
    <name evidence="8" type="primary">GPR89B</name>
    <name evidence="8" type="ORF">DFQ27_004637</name>
</gene>
<keyword evidence="9" id="KW-1185">Reference proteome</keyword>
<dbReference type="OrthoDB" id="264392at2759"/>
<evidence type="ECO:0000313" key="9">
    <source>
        <dbReference type="Proteomes" id="UP000807716"/>
    </source>
</evidence>
<dbReference type="Pfam" id="PF12537">
    <property type="entry name" value="GPHR_N"/>
    <property type="match status" value="1"/>
</dbReference>
<dbReference type="AlphaFoldDB" id="A0A9P6Q4G0"/>
<keyword evidence="3 5" id="KW-1133">Transmembrane helix</keyword>
<dbReference type="Proteomes" id="UP000807716">
    <property type="component" value="Unassembled WGS sequence"/>
</dbReference>
<dbReference type="InterPro" id="IPR022535">
    <property type="entry name" value="Golgi_pH-regulator_cons_dom"/>
</dbReference>
<dbReference type="GO" id="GO:0016020">
    <property type="term" value="C:membrane"/>
    <property type="evidence" value="ECO:0007669"/>
    <property type="project" value="UniProtKB-SubCell"/>
</dbReference>
<evidence type="ECO:0000256" key="5">
    <source>
        <dbReference type="SAM" id="Phobius"/>
    </source>
</evidence>
<feature type="domain" description="Abscisic acid G-protein coupled receptor-like" evidence="6">
    <location>
        <begin position="175"/>
        <end position="342"/>
    </location>
</feature>
<keyword evidence="2 5" id="KW-0812">Transmembrane</keyword>
<dbReference type="PANTHER" id="PTHR15948">
    <property type="entry name" value="G-PROTEIN COUPLED RECEPTOR 89-RELATED"/>
    <property type="match status" value="1"/>
</dbReference>
<dbReference type="InterPro" id="IPR025969">
    <property type="entry name" value="ABA_GPCR_dom"/>
</dbReference>
<dbReference type="InterPro" id="IPR015672">
    <property type="entry name" value="GPHR/GTG"/>
</dbReference>
<feature type="domain" description="Golgi pH regulator conserved" evidence="7">
    <location>
        <begin position="37"/>
        <end position="103"/>
    </location>
</feature>
<evidence type="ECO:0000256" key="4">
    <source>
        <dbReference type="ARBA" id="ARBA00023136"/>
    </source>
</evidence>
<feature type="transmembrane region" description="Helical" evidence="5">
    <location>
        <begin position="276"/>
        <end position="299"/>
    </location>
</feature>
<comment type="subcellular location">
    <subcellularLocation>
        <location evidence="1">Membrane</location>
        <topology evidence="1">Multi-pass membrane protein</topology>
    </subcellularLocation>
</comment>
<evidence type="ECO:0000259" key="6">
    <source>
        <dbReference type="Pfam" id="PF12430"/>
    </source>
</evidence>
<protein>
    <submittedName>
        <fullName evidence="8">Golgi pH regulator B</fullName>
    </submittedName>
</protein>
<evidence type="ECO:0000256" key="3">
    <source>
        <dbReference type="ARBA" id="ARBA00022989"/>
    </source>
</evidence>
<keyword evidence="4 5" id="KW-0472">Membrane</keyword>
<feature type="transmembrane region" description="Helical" evidence="5">
    <location>
        <begin position="242"/>
        <end position="264"/>
    </location>
</feature>
<sequence>MRRALPLAVAVWLVYFYLFAKVGHQFPVQSGRDQGIFSLEWGMSRVGVIGVTISAILSGFGAVNSPYTSLFFFLRQVTDTDIQLAAKKYMQTLDVIATKKKKIVLEETRLRSQDPSTSSKMGGFVRKIFSSVSGPPGAENLQNLKQEVAALEGISRQLFLDIDDMYMEKSRLELAKTWQGQYSNAMGYIFSAYCIYKLLMAFINILFNRMGSTDPITAIIGRFISHTNMKIDVRFWSQQLSFFFVGLMIFLSIRGLLSQLLKFFRAFSRRVSSSNIILFLAQLMGLYFLSSVLMMRASLPEEYRSIISDALGQLEFNFYQRWFDVIFLISGLVSIVFLYFVHTASGSSNVLAKDPAFEYMVERGSLEDSYETDVSGYQRSGDSDPYIFDYRSGAVPRSQWR</sequence>
<comment type="caution">
    <text evidence="8">The sequence shown here is derived from an EMBL/GenBank/DDBJ whole genome shotgun (WGS) entry which is preliminary data.</text>
</comment>
<feature type="transmembrane region" description="Helical" evidence="5">
    <location>
        <begin position="185"/>
        <end position="207"/>
    </location>
</feature>
<proteinExistence type="predicted"/>
<name>A0A9P6Q4G0_9FUNG</name>
<reference evidence="8" key="1">
    <citation type="journal article" date="2020" name="Fungal Divers.">
        <title>Resolving the Mortierellaceae phylogeny through synthesis of multi-gene phylogenetics and phylogenomics.</title>
        <authorList>
            <person name="Vandepol N."/>
            <person name="Liber J."/>
            <person name="Desiro A."/>
            <person name="Na H."/>
            <person name="Kennedy M."/>
            <person name="Barry K."/>
            <person name="Grigoriev I.V."/>
            <person name="Miller A.N."/>
            <person name="O'Donnell K."/>
            <person name="Stajich J.E."/>
            <person name="Bonito G."/>
        </authorList>
    </citation>
    <scope>NUCLEOTIDE SEQUENCE</scope>
    <source>
        <strain evidence="8">BC1065</strain>
    </source>
</reference>
<accession>A0A9P6Q4G0</accession>
<dbReference type="EMBL" id="JAAAJB010000324">
    <property type="protein sequence ID" value="KAG0258440.1"/>
    <property type="molecule type" value="Genomic_DNA"/>
</dbReference>
<feature type="transmembrane region" description="Helical" evidence="5">
    <location>
        <begin position="44"/>
        <end position="63"/>
    </location>
</feature>
<evidence type="ECO:0000256" key="2">
    <source>
        <dbReference type="ARBA" id="ARBA00022692"/>
    </source>
</evidence>
<evidence type="ECO:0000256" key="1">
    <source>
        <dbReference type="ARBA" id="ARBA00004141"/>
    </source>
</evidence>
<evidence type="ECO:0000313" key="8">
    <source>
        <dbReference type="EMBL" id="KAG0258440.1"/>
    </source>
</evidence>
<evidence type="ECO:0000259" key="7">
    <source>
        <dbReference type="Pfam" id="PF12537"/>
    </source>
</evidence>
<organism evidence="8 9">
    <name type="scientific">Actinomortierella ambigua</name>
    <dbReference type="NCBI Taxonomy" id="1343610"/>
    <lineage>
        <taxon>Eukaryota</taxon>
        <taxon>Fungi</taxon>
        <taxon>Fungi incertae sedis</taxon>
        <taxon>Mucoromycota</taxon>
        <taxon>Mortierellomycotina</taxon>
        <taxon>Mortierellomycetes</taxon>
        <taxon>Mortierellales</taxon>
        <taxon>Mortierellaceae</taxon>
        <taxon>Actinomortierella</taxon>
    </lineage>
</organism>
<feature type="transmembrane region" description="Helical" evidence="5">
    <location>
        <begin position="319"/>
        <end position="341"/>
    </location>
</feature>
<dbReference type="Pfam" id="PF12430">
    <property type="entry name" value="ABA_GPCR"/>
    <property type="match status" value="1"/>
</dbReference>